<dbReference type="AlphaFoldDB" id="A0A1S7LM13"/>
<dbReference type="CDD" id="cd02509">
    <property type="entry name" value="GDP-M1P_Guanylyltransferase"/>
    <property type="match status" value="1"/>
</dbReference>
<dbReference type="InterPro" id="IPR054566">
    <property type="entry name" value="ManC/GMP-like_b-helix"/>
</dbReference>
<name>A0A1S7LM13_MAGMO</name>
<dbReference type="InterPro" id="IPR011051">
    <property type="entry name" value="RmlC_Cupin_sf"/>
</dbReference>
<dbReference type="InterPro" id="IPR005835">
    <property type="entry name" value="NTP_transferase_dom"/>
</dbReference>
<dbReference type="PANTHER" id="PTHR46390:SF1">
    <property type="entry name" value="MANNOSE-1-PHOSPHATE GUANYLYLTRANSFERASE"/>
    <property type="match status" value="1"/>
</dbReference>
<reference evidence="12" key="1">
    <citation type="submission" date="2015-04" db="EMBL/GenBank/DDBJ databases">
        <authorList>
            <person name="Syromyatnikov M.Y."/>
            <person name="Popov V.N."/>
        </authorList>
    </citation>
    <scope>NUCLEOTIDE SEQUENCE</scope>
    <source>
        <strain evidence="12">MO-1</strain>
    </source>
</reference>
<dbReference type="Pfam" id="PF01050">
    <property type="entry name" value="MannoseP_isomer"/>
    <property type="match status" value="1"/>
</dbReference>
<evidence type="ECO:0000256" key="3">
    <source>
        <dbReference type="ARBA" id="ARBA00022679"/>
    </source>
</evidence>
<evidence type="ECO:0000256" key="6">
    <source>
        <dbReference type="ARBA" id="ARBA00023134"/>
    </source>
</evidence>
<dbReference type="InterPro" id="IPR001538">
    <property type="entry name" value="Man6P_isomerase-2_C"/>
</dbReference>
<evidence type="ECO:0000256" key="1">
    <source>
        <dbReference type="ARBA" id="ARBA00006115"/>
    </source>
</evidence>
<dbReference type="NCBIfam" id="TIGR01479">
    <property type="entry name" value="GMP_PMI"/>
    <property type="match status" value="1"/>
</dbReference>
<evidence type="ECO:0000256" key="5">
    <source>
        <dbReference type="ARBA" id="ARBA00022741"/>
    </source>
</evidence>
<gene>
    <name evidence="12" type="primary">manC</name>
    <name evidence="12" type="ORF">MAGMO_2741</name>
</gene>
<evidence type="ECO:0000256" key="4">
    <source>
        <dbReference type="ARBA" id="ARBA00022695"/>
    </source>
</evidence>
<dbReference type="Gene3D" id="3.90.550.10">
    <property type="entry name" value="Spore Coat Polysaccharide Biosynthesis Protein SpsA, Chain A"/>
    <property type="match status" value="1"/>
</dbReference>
<keyword evidence="6" id="KW-0342">GTP-binding</keyword>
<organism evidence="12">
    <name type="scientific">Magnetococcus massalia (strain MO-1)</name>
    <dbReference type="NCBI Taxonomy" id="451514"/>
    <lineage>
        <taxon>Bacteria</taxon>
        <taxon>Pseudomonadati</taxon>
        <taxon>Pseudomonadota</taxon>
        <taxon>Magnetococcia</taxon>
        <taxon>Magnetococcales</taxon>
        <taxon>Magnetococcaceae</taxon>
        <taxon>Magnetococcus</taxon>
    </lineage>
</organism>
<dbReference type="EMBL" id="LO017727">
    <property type="protein sequence ID" value="CRH06891.1"/>
    <property type="molecule type" value="Genomic_DNA"/>
</dbReference>
<accession>A0A1S7LM13</accession>
<dbReference type="FunFam" id="2.60.120.10:FF:000032">
    <property type="entry name" value="Mannose-1-phosphate guanylyltransferase/mannose-6-phosphate isomerase"/>
    <property type="match status" value="1"/>
</dbReference>
<keyword evidence="4 12" id="KW-0548">Nucleotidyltransferase</keyword>
<evidence type="ECO:0000313" key="12">
    <source>
        <dbReference type="EMBL" id="CRH06891.1"/>
    </source>
</evidence>
<evidence type="ECO:0000259" key="10">
    <source>
        <dbReference type="Pfam" id="PF01050"/>
    </source>
</evidence>
<dbReference type="GO" id="GO:0000271">
    <property type="term" value="P:polysaccharide biosynthetic process"/>
    <property type="evidence" value="ECO:0007669"/>
    <property type="project" value="InterPro"/>
</dbReference>
<comment type="similarity">
    <text evidence="1 8">Belongs to the mannose-6-phosphate isomerase type 2 family.</text>
</comment>
<dbReference type="InterPro" id="IPR014710">
    <property type="entry name" value="RmlC-like_jellyroll"/>
</dbReference>
<sequence length="479" mass="53055">MLIPTILAGGGGTRLWPLSRDLYPKQFHSGLGDDRPLLQQTLTRCDGLPDLSAPVIICNDQHRFLVREMLAAVALEEGGIYLEPAGRNTAPAAAIAALHAMQQDAEALVLLMPSDHLIANPEKFRQTVEKGIPWAEKGEMVTFGITPSRPHTGFGYICGGEALEPGVMRVDSFKEKPDEATAQSYLDAGNYSWNSGIFLFKAKRFMQILGQLEPKMHSSVSHAFAEVTSQFGFHNLGDPFLEVPADSIDYAVMEKHDGVVVIPMEAGWNDMGAWSALWEVGDKDDDNNVVVGDTVLKETHNSLVYATDRLVTTVGVDNLAIVETADAVLVANKDRVEEVKQVVSHLKATKRSECISHNTVYRPWGTFTLIDEGPRHQVKRIMVKPGARLSLQMHYHRSEHWVVVRGTAEIQKGEERFILKENESTYIPLGQTHSLGNPGKIPLEIIEVQSGPYLGEDDIVRFEDIYARVESPGIEEEQK</sequence>
<dbReference type="InterPro" id="IPR029044">
    <property type="entry name" value="Nucleotide-diphossugar_trans"/>
</dbReference>
<evidence type="ECO:0000259" key="11">
    <source>
        <dbReference type="Pfam" id="PF22640"/>
    </source>
</evidence>
<comment type="catalytic activity">
    <reaction evidence="7">
        <text>alpha-D-mannose 1-phosphate + GTP + H(+) = GDP-alpha-D-mannose + diphosphate</text>
        <dbReference type="Rhea" id="RHEA:15229"/>
        <dbReference type="ChEBI" id="CHEBI:15378"/>
        <dbReference type="ChEBI" id="CHEBI:33019"/>
        <dbReference type="ChEBI" id="CHEBI:37565"/>
        <dbReference type="ChEBI" id="CHEBI:57527"/>
        <dbReference type="ChEBI" id="CHEBI:58409"/>
        <dbReference type="EC" id="2.7.7.13"/>
    </reaction>
</comment>
<protein>
    <recommendedName>
        <fullName evidence="2">mannose-1-phosphate guanylyltransferase</fullName>
        <ecNumber evidence="2">2.7.7.13</ecNumber>
    </recommendedName>
</protein>
<dbReference type="GO" id="GO:0005525">
    <property type="term" value="F:GTP binding"/>
    <property type="evidence" value="ECO:0007669"/>
    <property type="project" value="UniProtKB-KW"/>
</dbReference>
<feature type="domain" description="Mannose-6-phosphate isomerase type II C-terminal" evidence="10">
    <location>
        <begin position="351"/>
        <end position="464"/>
    </location>
</feature>
<evidence type="ECO:0000256" key="7">
    <source>
        <dbReference type="ARBA" id="ARBA00047343"/>
    </source>
</evidence>
<dbReference type="InterPro" id="IPR051161">
    <property type="entry name" value="Mannose-6P_isomerase_type2"/>
</dbReference>
<keyword evidence="3 12" id="KW-0808">Transferase</keyword>
<dbReference type="Pfam" id="PF22640">
    <property type="entry name" value="ManC_GMP_beta-helix"/>
    <property type="match status" value="1"/>
</dbReference>
<dbReference type="GO" id="GO:0004475">
    <property type="term" value="F:mannose-1-phosphate guanylyltransferase (GTP) activity"/>
    <property type="evidence" value="ECO:0007669"/>
    <property type="project" value="UniProtKB-EC"/>
</dbReference>
<dbReference type="FunFam" id="3.90.550.10:FF:000046">
    <property type="entry name" value="Mannose-1-phosphate guanylyltransferase (GDP)"/>
    <property type="match status" value="1"/>
</dbReference>
<evidence type="ECO:0000256" key="2">
    <source>
        <dbReference type="ARBA" id="ARBA00012387"/>
    </source>
</evidence>
<dbReference type="CDD" id="cd02213">
    <property type="entry name" value="cupin_PMI_typeII_C"/>
    <property type="match status" value="1"/>
</dbReference>
<feature type="domain" description="MannoseP isomerase/GMP-like beta-helix" evidence="11">
    <location>
        <begin position="293"/>
        <end position="346"/>
    </location>
</feature>
<evidence type="ECO:0000259" key="9">
    <source>
        <dbReference type="Pfam" id="PF00483"/>
    </source>
</evidence>
<keyword evidence="5" id="KW-0547">Nucleotide-binding</keyword>
<dbReference type="SUPFAM" id="SSF53448">
    <property type="entry name" value="Nucleotide-diphospho-sugar transferases"/>
    <property type="match status" value="1"/>
</dbReference>
<feature type="domain" description="Nucleotidyl transferase" evidence="9">
    <location>
        <begin position="4"/>
        <end position="284"/>
    </location>
</feature>
<dbReference type="Pfam" id="PF00483">
    <property type="entry name" value="NTP_transferase"/>
    <property type="match status" value="1"/>
</dbReference>
<dbReference type="GO" id="GO:0009298">
    <property type="term" value="P:GDP-mannose biosynthetic process"/>
    <property type="evidence" value="ECO:0007669"/>
    <property type="project" value="TreeGrafter"/>
</dbReference>
<dbReference type="EC" id="2.7.7.13" evidence="2"/>
<dbReference type="InterPro" id="IPR006375">
    <property type="entry name" value="Man1P_GuaTrfase/Man6P_Isoase"/>
</dbReference>
<dbReference type="PANTHER" id="PTHR46390">
    <property type="entry name" value="MANNOSE-1-PHOSPHATE GUANYLYLTRANSFERASE"/>
    <property type="match status" value="1"/>
</dbReference>
<proteinExistence type="inferred from homology"/>
<evidence type="ECO:0000256" key="8">
    <source>
        <dbReference type="RuleBase" id="RU004190"/>
    </source>
</evidence>
<dbReference type="InterPro" id="IPR049577">
    <property type="entry name" value="GMPP_N"/>
</dbReference>
<dbReference type="Gene3D" id="2.60.120.10">
    <property type="entry name" value="Jelly Rolls"/>
    <property type="match status" value="1"/>
</dbReference>
<dbReference type="SUPFAM" id="SSF51182">
    <property type="entry name" value="RmlC-like cupins"/>
    <property type="match status" value="1"/>
</dbReference>